<evidence type="ECO:0000313" key="1">
    <source>
        <dbReference type="EMBL" id="CAL1705389.1"/>
    </source>
</evidence>
<evidence type="ECO:0000313" key="2">
    <source>
        <dbReference type="Proteomes" id="UP001497453"/>
    </source>
</evidence>
<organism evidence="1 2">
    <name type="scientific">Somion occarium</name>
    <dbReference type="NCBI Taxonomy" id="3059160"/>
    <lineage>
        <taxon>Eukaryota</taxon>
        <taxon>Fungi</taxon>
        <taxon>Dikarya</taxon>
        <taxon>Basidiomycota</taxon>
        <taxon>Agaricomycotina</taxon>
        <taxon>Agaricomycetes</taxon>
        <taxon>Polyporales</taxon>
        <taxon>Cerrenaceae</taxon>
        <taxon>Somion</taxon>
    </lineage>
</organism>
<proteinExistence type="predicted"/>
<dbReference type="Proteomes" id="UP001497453">
    <property type="component" value="Chromosome 3"/>
</dbReference>
<reference evidence="2" key="1">
    <citation type="submission" date="2024-04" db="EMBL/GenBank/DDBJ databases">
        <authorList>
            <person name="Shaw F."/>
            <person name="Minotto A."/>
        </authorList>
    </citation>
    <scope>NUCLEOTIDE SEQUENCE [LARGE SCALE GENOMIC DNA]</scope>
</reference>
<name>A0ABP1DEI0_9APHY</name>
<dbReference type="EMBL" id="OZ037946">
    <property type="protein sequence ID" value="CAL1705389.1"/>
    <property type="molecule type" value="Genomic_DNA"/>
</dbReference>
<accession>A0ABP1DEI0</accession>
<gene>
    <name evidence="1" type="ORF">GFSPODELE1_LOCUS5407</name>
</gene>
<protein>
    <submittedName>
        <fullName evidence="1">Uncharacterized protein</fullName>
    </submittedName>
</protein>
<keyword evidence="2" id="KW-1185">Reference proteome</keyword>
<sequence length="159" mass="17892">MHAHYNAPNCCSTSRVHQSHSLIRIPGNALVDPHPLPLYNRQPSQRAVRHFTKPTPLSGEDLMKTVDYSFVEPPSKHWRTSLALSDIFEEDEVQIEISEVLPSPSTHESSGLPNNHKKVDISARIKDFIHFLRDKCSKAGPIRIVNLKGRSNSNLDLLA</sequence>